<evidence type="ECO:0000313" key="5">
    <source>
        <dbReference type="EMBL" id="KRT53619.1"/>
    </source>
</evidence>
<evidence type="ECO:0000256" key="1">
    <source>
        <dbReference type="ARBA" id="ARBA00023016"/>
    </source>
</evidence>
<evidence type="ECO:0000256" key="3">
    <source>
        <dbReference type="RuleBase" id="RU003616"/>
    </source>
</evidence>
<evidence type="ECO:0000313" key="7">
    <source>
        <dbReference type="Proteomes" id="UP000051276"/>
    </source>
</evidence>
<organism evidence="6 7">
    <name type="scientific">endosymbiont of Ridgeia piscesae</name>
    <dbReference type="NCBI Taxonomy" id="54398"/>
    <lineage>
        <taxon>Bacteria</taxon>
        <taxon>Pseudomonadati</taxon>
        <taxon>Pseudomonadota</taxon>
        <taxon>Gammaproteobacteria</taxon>
        <taxon>sulfur-oxidizing symbionts</taxon>
    </lineage>
</organism>
<dbReference type="EMBL" id="LDXT01000096">
    <property type="protein sequence ID" value="KRT53619.1"/>
    <property type="molecule type" value="Genomic_DNA"/>
</dbReference>
<keyword evidence="8" id="KW-1185">Reference proteome</keyword>
<reference evidence="7 8" key="1">
    <citation type="submission" date="2015-11" db="EMBL/GenBank/DDBJ databases">
        <title>The genome of Candidatus Endoriftia persephone in Ridgeia piscesae and population structure of the North Eastern Pacific vestimentiferan symbionts.</title>
        <authorList>
            <person name="Perez M."/>
            <person name="Juniper K.S."/>
        </authorList>
    </citation>
    <scope>NUCLEOTIDE SEQUENCE [LARGE SCALE GENOMIC DNA]</scope>
    <source>
        <strain evidence="6">Ind10</strain>
        <strain evidence="5">Ind11</strain>
    </source>
</reference>
<dbReference type="Pfam" id="PF00011">
    <property type="entry name" value="HSP20"/>
    <property type="match status" value="1"/>
</dbReference>
<dbReference type="SUPFAM" id="SSF49764">
    <property type="entry name" value="HSP20-like chaperones"/>
    <property type="match status" value="1"/>
</dbReference>
<dbReference type="Gene3D" id="2.60.40.790">
    <property type="match status" value="1"/>
</dbReference>
<gene>
    <name evidence="5" type="ORF">Ga0074115_10654</name>
    <name evidence="6" type="ORF">Ga0076813_11862</name>
</gene>
<dbReference type="InterPro" id="IPR002068">
    <property type="entry name" value="A-crystallin/Hsp20_dom"/>
</dbReference>
<dbReference type="RefSeq" id="WP_057956918.1">
    <property type="nucleotide sequence ID" value="NZ_KQ556972.1"/>
</dbReference>
<dbReference type="PANTHER" id="PTHR46733:SF4">
    <property type="entry name" value="HEAT SHOCK PROTEIN 21, CHLOROPLASTIC"/>
    <property type="match status" value="1"/>
</dbReference>
<evidence type="ECO:0000313" key="6">
    <source>
        <dbReference type="EMBL" id="KRT57616.1"/>
    </source>
</evidence>
<comment type="similarity">
    <text evidence="2 3">Belongs to the small heat shock protein (HSP20) family.</text>
</comment>
<dbReference type="InterPro" id="IPR044587">
    <property type="entry name" value="HSP21-like"/>
</dbReference>
<evidence type="ECO:0000313" key="8">
    <source>
        <dbReference type="Proteomes" id="UP000051634"/>
    </source>
</evidence>
<evidence type="ECO:0000256" key="2">
    <source>
        <dbReference type="PROSITE-ProRule" id="PRU00285"/>
    </source>
</evidence>
<accession>A0A0T5Z443</accession>
<dbReference type="Proteomes" id="UP000051634">
    <property type="component" value="Unassembled WGS sequence"/>
</dbReference>
<protein>
    <submittedName>
        <fullName evidence="6">Heat shock protein Hsp20</fullName>
    </submittedName>
    <submittedName>
        <fullName evidence="5">Molecular chaperone IbpA, HSP20 family</fullName>
    </submittedName>
</protein>
<dbReference type="PROSITE" id="PS01031">
    <property type="entry name" value="SHSP"/>
    <property type="match status" value="1"/>
</dbReference>
<dbReference type="AlphaFoldDB" id="A0A0T5Z443"/>
<sequence>MSTLEQLGEGMNHAWDALVDGWRDLYRRATNAITRFTPHGSKGELRSRDGGEIAIRSSGWGVLAAEVFDDDDRVIVRLEVPGMEPDEFRLDVVDDMLVVCGEKQLQSERTEGRYQISECAYGHFERAIWLPDEVDSDKASARYRRGVLRVELPKSSARRSRRIKVKVR</sequence>
<dbReference type="GO" id="GO:0009408">
    <property type="term" value="P:response to heat"/>
    <property type="evidence" value="ECO:0007669"/>
    <property type="project" value="InterPro"/>
</dbReference>
<dbReference type="OrthoDB" id="9792695at2"/>
<evidence type="ECO:0000259" key="4">
    <source>
        <dbReference type="PROSITE" id="PS01031"/>
    </source>
</evidence>
<feature type="domain" description="SHSP" evidence="4">
    <location>
        <begin position="56"/>
        <end position="168"/>
    </location>
</feature>
<name>A0A0T5Z443_9GAMM</name>
<dbReference type="STRING" id="54398.Ga0074115_10654"/>
<dbReference type="InterPro" id="IPR008978">
    <property type="entry name" value="HSP20-like_chaperone"/>
</dbReference>
<dbReference type="EMBL" id="LMXI01000508">
    <property type="protein sequence ID" value="KRT57616.1"/>
    <property type="molecule type" value="Genomic_DNA"/>
</dbReference>
<comment type="caution">
    <text evidence="6">The sequence shown here is derived from an EMBL/GenBank/DDBJ whole genome shotgun (WGS) entry which is preliminary data.</text>
</comment>
<keyword evidence="1 6" id="KW-0346">Stress response</keyword>
<dbReference type="PANTHER" id="PTHR46733">
    <property type="entry name" value="26.5 KDA HEAT SHOCK PROTEIN, MITOCHONDRIAL"/>
    <property type="match status" value="1"/>
</dbReference>
<dbReference type="Proteomes" id="UP000051276">
    <property type="component" value="Unassembled WGS sequence"/>
</dbReference>
<dbReference type="CDD" id="cd06464">
    <property type="entry name" value="ACD_sHsps-like"/>
    <property type="match status" value="1"/>
</dbReference>
<proteinExistence type="inferred from homology"/>